<keyword evidence="1" id="KW-1133">Transmembrane helix</keyword>
<comment type="caution">
    <text evidence="2">The sequence shown here is derived from an EMBL/GenBank/DDBJ whole genome shotgun (WGS) entry which is preliminary data.</text>
</comment>
<dbReference type="Pfam" id="PF12679">
    <property type="entry name" value="ABC2_membrane_2"/>
    <property type="match status" value="1"/>
</dbReference>
<feature type="transmembrane region" description="Helical" evidence="1">
    <location>
        <begin position="234"/>
        <end position="251"/>
    </location>
</feature>
<dbReference type="RefSeq" id="WP_191739075.1">
    <property type="nucleotide sequence ID" value="NZ_JACSQB010000029.1"/>
</dbReference>
<feature type="transmembrane region" description="Helical" evidence="1">
    <location>
        <begin position="134"/>
        <end position="160"/>
    </location>
</feature>
<dbReference type="Proteomes" id="UP000627166">
    <property type="component" value="Unassembled WGS sequence"/>
</dbReference>
<name>A0ABR8YPB0_9CLOT</name>
<feature type="transmembrane region" description="Helical" evidence="1">
    <location>
        <begin position="172"/>
        <end position="197"/>
    </location>
</feature>
<evidence type="ECO:0000256" key="1">
    <source>
        <dbReference type="SAM" id="Phobius"/>
    </source>
</evidence>
<sequence length="264" mass="29587">MSKISRALIYKDIKDITSSKQILIPMIIVPLIFVIIFPTAVLLLLNFLPDVTKTMNGFDALIDKLPYTYKTLTNEQMVLTVLTNYLFPSFFLLIPIMCSTLIGASSFVGEKEHKTMETLLYTPISIEELFRAKLLGVFIPTYIITLICSIIFGIIINIGGLTYFHKLIFPNIKWIILILYLTPSIALLGLTFTILISAKSKTFQEAQQIAGLIVLPIILLAVGQITGIFLLTNIMLIIIGTIIIIIDYILLKKIAKNFTAENLI</sequence>
<evidence type="ECO:0000313" key="2">
    <source>
        <dbReference type="EMBL" id="MBD8046096.1"/>
    </source>
</evidence>
<keyword evidence="1" id="KW-0472">Membrane</keyword>
<protein>
    <submittedName>
        <fullName evidence="2">ABC transporter permease subunit</fullName>
    </submittedName>
</protein>
<feature type="transmembrane region" description="Helical" evidence="1">
    <location>
        <begin position="21"/>
        <end position="45"/>
    </location>
</feature>
<dbReference type="EMBL" id="JACSQB010000029">
    <property type="protein sequence ID" value="MBD8046096.1"/>
    <property type="molecule type" value="Genomic_DNA"/>
</dbReference>
<keyword evidence="3" id="KW-1185">Reference proteome</keyword>
<proteinExistence type="predicted"/>
<organism evidence="2 3">
    <name type="scientific">Clostridium faecium</name>
    <dbReference type="NCBI Taxonomy" id="2762223"/>
    <lineage>
        <taxon>Bacteria</taxon>
        <taxon>Bacillati</taxon>
        <taxon>Bacillota</taxon>
        <taxon>Clostridia</taxon>
        <taxon>Eubacteriales</taxon>
        <taxon>Clostridiaceae</taxon>
        <taxon>Clostridium</taxon>
    </lineage>
</organism>
<reference evidence="2 3" key="1">
    <citation type="submission" date="2020-08" db="EMBL/GenBank/DDBJ databases">
        <title>A Genomic Blueprint of the Chicken Gut Microbiome.</title>
        <authorList>
            <person name="Gilroy R."/>
            <person name="Ravi A."/>
            <person name="Getino M."/>
            <person name="Pursley I."/>
            <person name="Horton D.L."/>
            <person name="Alikhan N.-F."/>
            <person name="Baker D."/>
            <person name="Gharbi K."/>
            <person name="Hall N."/>
            <person name="Watson M."/>
            <person name="Adriaenssens E.M."/>
            <person name="Foster-Nyarko E."/>
            <person name="Jarju S."/>
            <person name="Secka A."/>
            <person name="Antonio M."/>
            <person name="Oren A."/>
            <person name="Chaudhuri R."/>
            <person name="La Ragione R.M."/>
            <person name="Hildebrand F."/>
            <person name="Pallen M.J."/>
        </authorList>
    </citation>
    <scope>NUCLEOTIDE SEQUENCE [LARGE SCALE GENOMIC DNA]</scope>
    <source>
        <strain evidence="2 3">N37</strain>
    </source>
</reference>
<dbReference type="PANTHER" id="PTHR37305:SF1">
    <property type="entry name" value="MEMBRANE PROTEIN"/>
    <property type="match status" value="1"/>
</dbReference>
<feature type="transmembrane region" description="Helical" evidence="1">
    <location>
        <begin position="85"/>
        <end position="108"/>
    </location>
</feature>
<keyword evidence="1" id="KW-0812">Transmembrane</keyword>
<dbReference type="PANTHER" id="PTHR37305">
    <property type="entry name" value="INTEGRAL MEMBRANE PROTEIN-RELATED"/>
    <property type="match status" value="1"/>
</dbReference>
<evidence type="ECO:0000313" key="3">
    <source>
        <dbReference type="Proteomes" id="UP000627166"/>
    </source>
</evidence>
<gene>
    <name evidence="2" type="ORF">H9637_03390</name>
</gene>
<accession>A0ABR8YPB0</accession>
<feature type="transmembrane region" description="Helical" evidence="1">
    <location>
        <begin position="209"/>
        <end position="228"/>
    </location>
</feature>